<name>A0A512L7T5_9PROT</name>
<evidence type="ECO:0000256" key="1">
    <source>
        <dbReference type="ARBA" id="ARBA00001933"/>
    </source>
</evidence>
<accession>A0A512L7T5</accession>
<evidence type="ECO:0000256" key="4">
    <source>
        <dbReference type="ARBA" id="ARBA00014798"/>
    </source>
</evidence>
<dbReference type="FunFam" id="3.40.640.10:FF:000004">
    <property type="entry name" value="Acetylornithine aminotransferase"/>
    <property type="match status" value="1"/>
</dbReference>
<dbReference type="GO" id="GO:0009102">
    <property type="term" value="P:biotin biosynthetic process"/>
    <property type="evidence" value="ECO:0007669"/>
    <property type="project" value="TreeGrafter"/>
</dbReference>
<evidence type="ECO:0000313" key="11">
    <source>
        <dbReference type="Proteomes" id="UP000321337"/>
    </source>
</evidence>
<comment type="catalytic activity">
    <reaction evidence="8">
        <text>L-2,4-diaminobutanoate + 2-oxoglutarate = L-aspartate 4-semialdehyde + L-glutamate</text>
        <dbReference type="Rhea" id="RHEA:11160"/>
        <dbReference type="ChEBI" id="CHEBI:16810"/>
        <dbReference type="ChEBI" id="CHEBI:29985"/>
        <dbReference type="ChEBI" id="CHEBI:58761"/>
        <dbReference type="ChEBI" id="CHEBI:537519"/>
        <dbReference type="EC" id="2.6.1.76"/>
    </reaction>
</comment>
<comment type="cofactor">
    <cofactor evidence="1">
        <name>pyridoxal 5'-phosphate</name>
        <dbReference type="ChEBI" id="CHEBI:597326"/>
    </cofactor>
</comment>
<dbReference type="InterPro" id="IPR015424">
    <property type="entry name" value="PyrdxlP-dep_Trfase"/>
</dbReference>
<sequence length="448" mass="48888">MAQKLDCLWMPFTDMQAFARDPLVLQKAEGPYVYDIDGNEYLDCISSLWHVGVGHGNRHYLDRIKAQLDGALTSASLFGSAHMAALDLASRLVAFVDDARLRKVFFSSGGSEAVETALKVAIQYNKIRGRGGDKVVYLKRAYHGVTLGALSAMGIEGDRMGFEAHLSREFIAAESPHCYRCPYGLSRPRCELACAKSLERLIAQHPGEITTLIVEPVQGAGGIIVPPPDYLRELHRICREHDIVFILDEVVTGYWRTGARFAFQAEGVAPDILVLSKGMSGGVLPLGATVVSREIFDTFTAADEVFMHGNTYGGNPLSCAAGIAHLEFVSRPEFAARVHALVGEFAAGLEALKHHDLVGDIRQKGLMAGIELVTDRVTKEPYKPQRPLALLARRHGLLLRPLGNVITLFPMMTVTPSALVDMFVRLDAFLHDLGRMSKRGGPRLAAGG</sequence>
<dbReference type="CDD" id="cd00610">
    <property type="entry name" value="OAT_like"/>
    <property type="match status" value="1"/>
</dbReference>
<evidence type="ECO:0000256" key="5">
    <source>
        <dbReference type="ARBA" id="ARBA00022576"/>
    </source>
</evidence>
<comment type="similarity">
    <text evidence="9">Belongs to the class-III pyridoxal-phosphate-dependent aminotransferase family.</text>
</comment>
<evidence type="ECO:0000256" key="9">
    <source>
        <dbReference type="RuleBase" id="RU003560"/>
    </source>
</evidence>
<keyword evidence="11" id="KW-1185">Reference proteome</keyword>
<gene>
    <name evidence="10" type="primary">bioA_2</name>
    <name evidence="10" type="ORF">TPL01_13390</name>
</gene>
<dbReference type="Gene3D" id="3.40.640.10">
    <property type="entry name" value="Type I PLP-dependent aspartate aminotransferase-like (Major domain)"/>
    <property type="match status" value="1"/>
</dbReference>
<keyword evidence="5 10" id="KW-0032">Aminotransferase</keyword>
<dbReference type="InterPro" id="IPR005814">
    <property type="entry name" value="Aminotrans_3"/>
</dbReference>
<reference evidence="10 11" key="1">
    <citation type="submission" date="2019-07" db="EMBL/GenBank/DDBJ databases">
        <title>Whole genome shotgun sequence of Thiobacillus plumbophilus NBRC 107929.</title>
        <authorList>
            <person name="Hosoyama A."/>
            <person name="Uohara A."/>
            <person name="Ohji S."/>
            <person name="Ichikawa N."/>
        </authorList>
    </citation>
    <scope>NUCLEOTIDE SEQUENCE [LARGE SCALE GENOMIC DNA]</scope>
    <source>
        <strain evidence="10 11">NBRC 107929</strain>
    </source>
</reference>
<dbReference type="SUPFAM" id="SSF53383">
    <property type="entry name" value="PLP-dependent transferases"/>
    <property type="match status" value="1"/>
</dbReference>
<dbReference type="AlphaFoldDB" id="A0A512L7T5"/>
<evidence type="ECO:0000256" key="6">
    <source>
        <dbReference type="ARBA" id="ARBA00022679"/>
    </source>
</evidence>
<dbReference type="Pfam" id="PF00202">
    <property type="entry name" value="Aminotran_3"/>
    <property type="match status" value="1"/>
</dbReference>
<evidence type="ECO:0000256" key="3">
    <source>
        <dbReference type="ARBA" id="ARBA00013155"/>
    </source>
</evidence>
<protein>
    <recommendedName>
        <fullName evidence="4">Diaminobutyrate--2-oxoglutarate transaminase</fullName>
        <ecNumber evidence="3">2.6.1.76</ecNumber>
    </recommendedName>
</protein>
<dbReference type="PANTHER" id="PTHR42684">
    <property type="entry name" value="ADENOSYLMETHIONINE-8-AMINO-7-OXONONANOATE AMINOTRANSFERASE"/>
    <property type="match status" value="1"/>
</dbReference>
<dbReference type="Proteomes" id="UP000321337">
    <property type="component" value="Unassembled WGS sequence"/>
</dbReference>
<evidence type="ECO:0000313" key="10">
    <source>
        <dbReference type="EMBL" id="GEP30201.1"/>
    </source>
</evidence>
<dbReference type="Gene3D" id="3.90.1150.10">
    <property type="entry name" value="Aspartate Aminotransferase, domain 1"/>
    <property type="match status" value="1"/>
</dbReference>
<evidence type="ECO:0000256" key="7">
    <source>
        <dbReference type="ARBA" id="ARBA00022898"/>
    </source>
</evidence>
<dbReference type="InterPro" id="IPR049704">
    <property type="entry name" value="Aminotrans_3_PPA_site"/>
</dbReference>
<dbReference type="InterPro" id="IPR015421">
    <property type="entry name" value="PyrdxlP-dep_Trfase_major"/>
</dbReference>
<dbReference type="EMBL" id="BKAD01000012">
    <property type="protein sequence ID" value="GEP30201.1"/>
    <property type="molecule type" value="Genomic_DNA"/>
</dbReference>
<dbReference type="InterPro" id="IPR015422">
    <property type="entry name" value="PyrdxlP-dep_Trfase_small"/>
</dbReference>
<organism evidence="10 11">
    <name type="scientific">Sulfuriferula plumbiphila</name>
    <dbReference type="NCBI Taxonomy" id="171865"/>
    <lineage>
        <taxon>Bacteria</taxon>
        <taxon>Pseudomonadati</taxon>
        <taxon>Pseudomonadota</taxon>
        <taxon>Betaproteobacteria</taxon>
        <taxon>Nitrosomonadales</taxon>
        <taxon>Sulfuricellaceae</taxon>
        <taxon>Sulfuriferula</taxon>
    </lineage>
</organism>
<evidence type="ECO:0000256" key="2">
    <source>
        <dbReference type="ARBA" id="ARBA00004946"/>
    </source>
</evidence>
<keyword evidence="7 9" id="KW-0663">Pyridoxal phosphate</keyword>
<dbReference type="PROSITE" id="PS00600">
    <property type="entry name" value="AA_TRANSFER_CLASS_3"/>
    <property type="match status" value="1"/>
</dbReference>
<dbReference type="GO" id="GO:0004015">
    <property type="term" value="F:adenosylmethionine-8-amino-7-oxononanoate transaminase activity"/>
    <property type="evidence" value="ECO:0007669"/>
    <property type="project" value="TreeGrafter"/>
</dbReference>
<proteinExistence type="inferred from homology"/>
<keyword evidence="6 10" id="KW-0808">Transferase</keyword>
<dbReference type="GO" id="GO:0030170">
    <property type="term" value="F:pyridoxal phosphate binding"/>
    <property type="evidence" value="ECO:0007669"/>
    <property type="project" value="InterPro"/>
</dbReference>
<dbReference type="GO" id="GO:0045303">
    <property type="term" value="F:diaminobutyrate-2-oxoglutarate transaminase activity"/>
    <property type="evidence" value="ECO:0007669"/>
    <property type="project" value="UniProtKB-EC"/>
</dbReference>
<comment type="caution">
    <text evidence="10">The sequence shown here is derived from an EMBL/GenBank/DDBJ whole genome shotgun (WGS) entry which is preliminary data.</text>
</comment>
<evidence type="ECO:0000256" key="8">
    <source>
        <dbReference type="ARBA" id="ARBA00049111"/>
    </source>
</evidence>
<dbReference type="EC" id="2.6.1.76" evidence="3"/>
<comment type="pathway">
    <text evidence="2">Amine and polyamine biosynthesis; ectoine biosynthesis; L-ectoine from L-aspartate 4-semialdehyde: step 1/3.</text>
</comment>
<dbReference type="PANTHER" id="PTHR42684:SF3">
    <property type="entry name" value="ADENOSYLMETHIONINE-8-AMINO-7-OXONONANOATE AMINOTRANSFERASE"/>
    <property type="match status" value="1"/>
</dbReference>